<sequence length="227" mass="24958">MATQSPKEKAEYLVSSLEQHGQGDYIGESISQLEHCLQAAHNAQKSGARNELIIAALLHDIGQIIPLESTKEVRMNLNNSAENVGRVGHERIGSEFLRSLGFNPSVCQLVESHVAAKRYPIPKLPPPPLLHTLFSRVVVRASLYLTAVNNSYYDSLSSASKKSLEFQGGPFKGAELSAFDQDPLRDEMVALRLWDDAAKVPGIEDSTPRAREYLSLITAHLEDQVVA</sequence>
<dbReference type="InterPro" id="IPR006674">
    <property type="entry name" value="HD_domain"/>
</dbReference>
<keyword evidence="3" id="KW-1185">Reference proteome</keyword>
<evidence type="ECO:0000313" key="2">
    <source>
        <dbReference type="EMBL" id="KAE8421779.1"/>
    </source>
</evidence>
<dbReference type="PANTHER" id="PTHR40202:SF1">
    <property type="entry name" value="HD DOMAIN-CONTAINING PROTEIN"/>
    <property type="match status" value="1"/>
</dbReference>
<organism evidence="2 3">
    <name type="scientific">Aspergillus pseudocaelatus</name>
    <dbReference type="NCBI Taxonomy" id="1825620"/>
    <lineage>
        <taxon>Eukaryota</taxon>
        <taxon>Fungi</taxon>
        <taxon>Dikarya</taxon>
        <taxon>Ascomycota</taxon>
        <taxon>Pezizomycotina</taxon>
        <taxon>Eurotiomycetes</taxon>
        <taxon>Eurotiomycetidae</taxon>
        <taxon>Eurotiales</taxon>
        <taxon>Aspergillaceae</taxon>
        <taxon>Aspergillus</taxon>
        <taxon>Aspergillus subgen. Circumdati</taxon>
    </lineage>
</organism>
<evidence type="ECO:0000313" key="3">
    <source>
        <dbReference type="Proteomes" id="UP000325395"/>
    </source>
</evidence>
<dbReference type="Gene3D" id="1.10.3210.10">
    <property type="entry name" value="Hypothetical protein af1432"/>
    <property type="match status" value="2"/>
</dbReference>
<dbReference type="CDD" id="cd00077">
    <property type="entry name" value="HDc"/>
    <property type="match status" value="1"/>
</dbReference>
<protein>
    <recommendedName>
        <fullName evidence="1">HD domain-containing protein</fullName>
    </recommendedName>
</protein>
<gene>
    <name evidence="2" type="ORF">BDV36DRAFT_291893</name>
</gene>
<dbReference type="InterPro" id="IPR006675">
    <property type="entry name" value="HDIG_dom"/>
</dbReference>
<accession>A0ABQ6WXG3</accession>
<dbReference type="NCBIfam" id="TIGR00277">
    <property type="entry name" value="HDIG"/>
    <property type="match status" value="1"/>
</dbReference>
<dbReference type="InterPro" id="IPR003607">
    <property type="entry name" value="HD/PDEase_dom"/>
</dbReference>
<dbReference type="PANTHER" id="PTHR40202">
    <property type="match status" value="1"/>
</dbReference>
<evidence type="ECO:0000259" key="1">
    <source>
        <dbReference type="Pfam" id="PF01966"/>
    </source>
</evidence>
<reference evidence="2 3" key="1">
    <citation type="submission" date="2019-04" db="EMBL/GenBank/DDBJ databases">
        <authorList>
            <consortium name="DOE Joint Genome Institute"/>
            <person name="Mondo S."/>
            <person name="Kjaerbolling I."/>
            <person name="Vesth T."/>
            <person name="Frisvad J.C."/>
            <person name="Nybo J.L."/>
            <person name="Theobald S."/>
            <person name="Kildgaard S."/>
            <person name="Isbrandt T."/>
            <person name="Kuo A."/>
            <person name="Sato A."/>
            <person name="Lyhne E.K."/>
            <person name="Kogle M.E."/>
            <person name="Wiebenga A."/>
            <person name="Kun R.S."/>
            <person name="Lubbers R.J."/>
            <person name="Makela M.R."/>
            <person name="Barry K."/>
            <person name="Chovatia M."/>
            <person name="Clum A."/>
            <person name="Daum C."/>
            <person name="Haridas S."/>
            <person name="He G."/>
            <person name="LaButti K."/>
            <person name="Lipzen A."/>
            <person name="Riley R."/>
            <person name="Salamov A."/>
            <person name="Simmons B.A."/>
            <person name="Magnuson J.K."/>
            <person name="Henrissat B."/>
            <person name="Mortensen U.H."/>
            <person name="Larsen T.O."/>
            <person name="Devries R.P."/>
            <person name="Grigoriev I.V."/>
            <person name="Machida M."/>
            <person name="Baker S.E."/>
            <person name="Andersen M.R."/>
            <person name="Cantor M.N."/>
            <person name="Hua S.X."/>
        </authorList>
    </citation>
    <scope>NUCLEOTIDE SEQUENCE [LARGE SCALE GENOMIC DNA]</scope>
    <source>
        <strain evidence="2 3">CBS 117616</strain>
    </source>
</reference>
<dbReference type="InterPro" id="IPR052567">
    <property type="entry name" value="OP_Dioxygenase"/>
</dbReference>
<dbReference type="Pfam" id="PF01966">
    <property type="entry name" value="HD"/>
    <property type="match status" value="1"/>
</dbReference>
<dbReference type="SUPFAM" id="SSF109604">
    <property type="entry name" value="HD-domain/PDEase-like"/>
    <property type="match status" value="1"/>
</dbReference>
<dbReference type="Proteomes" id="UP000325395">
    <property type="component" value="Unassembled WGS sequence"/>
</dbReference>
<dbReference type="EMBL" id="ML735698">
    <property type="protein sequence ID" value="KAE8421779.1"/>
    <property type="molecule type" value="Genomic_DNA"/>
</dbReference>
<name>A0ABQ6WXG3_9EURO</name>
<feature type="domain" description="HD" evidence="1">
    <location>
        <begin position="33"/>
        <end position="117"/>
    </location>
</feature>
<proteinExistence type="predicted"/>